<keyword evidence="4 13" id="KW-0863">Zinc-finger</keyword>
<comment type="subcellular location">
    <subcellularLocation>
        <location evidence="1 14">Nucleus</location>
    </subcellularLocation>
</comment>
<dbReference type="InterPro" id="IPR019786">
    <property type="entry name" value="Zinc_finger_PHD-type_CS"/>
</dbReference>
<dbReference type="PROSITE" id="PS51136">
    <property type="entry name" value="WAC"/>
    <property type="match status" value="1"/>
</dbReference>
<dbReference type="PROSITE" id="PS50016">
    <property type="entry name" value="ZF_PHD_2"/>
    <property type="match status" value="2"/>
</dbReference>
<evidence type="ECO:0000256" key="8">
    <source>
        <dbReference type="ARBA" id="ARBA00023117"/>
    </source>
</evidence>
<feature type="compositionally biased region" description="Basic and acidic residues" evidence="16">
    <location>
        <begin position="582"/>
        <end position="594"/>
    </location>
</feature>
<feature type="region of interest" description="Disordered" evidence="16">
    <location>
        <begin position="582"/>
        <end position="611"/>
    </location>
</feature>
<evidence type="ECO:0000256" key="7">
    <source>
        <dbReference type="ARBA" id="ARBA00023054"/>
    </source>
</evidence>
<dbReference type="Gene3D" id="3.30.40.10">
    <property type="entry name" value="Zinc/RING finger domain, C3HC4 (zinc finger)"/>
    <property type="match status" value="2"/>
</dbReference>
<evidence type="ECO:0000313" key="21">
    <source>
        <dbReference type="EMBL" id="KYN41791.1"/>
    </source>
</evidence>
<keyword evidence="22" id="KW-1185">Reference proteome</keyword>
<evidence type="ECO:0000259" key="18">
    <source>
        <dbReference type="PROSITE" id="PS50016"/>
    </source>
</evidence>
<feature type="region of interest" description="Disordered" evidence="16">
    <location>
        <begin position="1320"/>
        <end position="1345"/>
    </location>
</feature>
<evidence type="ECO:0000256" key="6">
    <source>
        <dbReference type="ARBA" id="ARBA00023015"/>
    </source>
</evidence>
<dbReference type="Pfam" id="PF15612">
    <property type="entry name" value="WHIM1"/>
    <property type="match status" value="1"/>
</dbReference>
<dbReference type="GO" id="GO:0031445">
    <property type="term" value="P:regulation of heterochromatin formation"/>
    <property type="evidence" value="ECO:0007669"/>
    <property type="project" value="TreeGrafter"/>
</dbReference>
<keyword evidence="10 14" id="KW-0539">Nucleus</keyword>
<reference evidence="21 22" key="1">
    <citation type="submission" date="2016-03" db="EMBL/GenBank/DDBJ databases">
        <title>Trachymyrmex septentrionalis WGS genome.</title>
        <authorList>
            <person name="Nygaard S."/>
            <person name="Hu H."/>
            <person name="Boomsma J."/>
            <person name="Zhang G."/>
        </authorList>
    </citation>
    <scope>NUCLEOTIDE SEQUENCE [LARGE SCALE GENOMIC DNA]</scope>
    <source>
        <strain evidence="21">Tsep2-gDNA-1</strain>
        <tissue evidence="21">Whole body</tissue>
    </source>
</reference>
<feature type="domain" description="PHD-type" evidence="18">
    <location>
        <begin position="1078"/>
        <end position="1125"/>
    </location>
</feature>
<feature type="compositionally biased region" description="Acidic residues" evidence="16">
    <location>
        <begin position="1325"/>
        <end position="1339"/>
    </location>
</feature>
<sequence length="1345" mass="156723">MPLLRKQPFQRLHVSSDFRDDDEVYHCEVTNEIFKNYNEFCERIILCNSLIWSCNITGKTNMTFEEALQCEENAKRSLKEFPMELRIPILYLASKTNRSSFNEMIEDVYQFARDRYFVGEMVEASFTEDAWCNCHILQVIVPTEQQVKAYMNENGSLQEHYYHPPAKLFRYEVEQLDSGDSDISQIMIVEASQVRRRKQHYSRDRNKIFLRQLSEQNDSGIWVVKESVLEKYGISKVRFDTIFAGTLPDFTVRIKKSVKQKQESIDKFLTSNVSKLKMEKMDPLKKVNDTGMKKYRKPRMNGKFKEELKAKALEEKAKRKEERALKSEYKKERKQKLAALAAYMKQWNKPREDLECEDLSPIPEPTVIKCNIPNEKFGDFVMISEFLDFFNEELEVPVYFSGGFNLELLEKALLIKEASGPWSDLLQLLLSNIFKYQAGEDNEIDAQAPTLLDDIRCKLSELTLDHVTLSEILRQHLLSSGGRISEAASKWRYSQKGGYTNFDEPALLLRLNEGYLLRLLGHRNVCELELDDKIKVVTCLINQLLTFASIRDAIEERYDKLHQARRELKLFLLAEQKKEKEEKEKMREREKEGKLEEEEPKSKKITRGNYEEEKKKEEYENKLKELQQASRDDKMMIYLGADRAHRRYWRFISIPGLFVENDERWPGNCLSEGDKDCPVHCKRSPVKWSFYGDQKDIQALIDSLSTRGVRESELKNNLLQEMDNLLLVIDECPKYRLNPEVFSDSNKGQISKTVKKNKYENANLNFPPDMSINDVMELTLRDHILDFEDKINAGCLGCLKIIDRTVWRNAINQRGYDKQCDKLMCAGSEIDMDAPPNAFIDKIKNEFKHSRPGTPDSEVGSISIKTYKDPGMYLGVPGEDEMMPDQRQQATIKQLACSILQLSHAIEQRYLQKPLGPDQKDKKWSGEEARERWEQSLIASTNWSQLFVHLSTLHNSVAWDRSALNAQCRICRRRRDAENMLLCDGCNRGHHLYCLKPKLTAVPAGDWFCTACRPPEIKPKEKTQKRKRFEDEIEEETMLTKETRQNRAKRIPHSDDEGDQESDNEDEESEEDINIRLENLCASCKNGGKLIACDTCPNRFHLECVEPPLSRAPRGRWSCTICKNKKKNATKVRGYERERNKERLCAAAARSRIHGFAKSLLTTESTDWDSSTSDDTEPRQTRRATKRAAEIEQGDKNSIKGSMSRLQELLAEIWHHRDSWPFLSPVRKDEVPDYHDIISNPMDFGTIKYKLGNGDYETLDKFFSDCQLVFENCGLYNKEHSTVYNAGMRLRKYFEKRCKELGLNFEDGLFQEETRKIKRPRLSGDVEENDTSESDDDEREVQKKR</sequence>
<dbReference type="PROSITE" id="PS50827">
    <property type="entry name" value="DDT"/>
    <property type="match status" value="1"/>
</dbReference>
<feature type="compositionally biased region" description="Basic and acidic residues" evidence="16">
    <location>
        <begin position="1187"/>
        <end position="1198"/>
    </location>
</feature>
<dbReference type="GO" id="GO:0006338">
    <property type="term" value="P:chromatin remodeling"/>
    <property type="evidence" value="ECO:0007669"/>
    <property type="project" value="InterPro"/>
</dbReference>
<keyword evidence="7 15" id="KW-0175">Coiled coil</keyword>
<evidence type="ECO:0000256" key="3">
    <source>
        <dbReference type="ARBA" id="ARBA00022723"/>
    </source>
</evidence>
<keyword evidence="3" id="KW-0479">Metal-binding</keyword>
<evidence type="ECO:0000259" key="17">
    <source>
        <dbReference type="PROSITE" id="PS50014"/>
    </source>
</evidence>
<keyword evidence="9" id="KW-0804">Transcription</keyword>
<dbReference type="InterPro" id="IPR028942">
    <property type="entry name" value="WHIM1_dom"/>
</dbReference>
<evidence type="ECO:0000256" key="1">
    <source>
        <dbReference type="ARBA" id="ARBA00004123"/>
    </source>
</evidence>
<protein>
    <recommendedName>
        <fullName evidence="11">Bromodomain adjacent to zinc finger domain protein 1A</fullName>
    </recommendedName>
</protein>
<dbReference type="SUPFAM" id="SSF57903">
    <property type="entry name" value="FYVE/PHD zinc finger"/>
    <property type="match status" value="2"/>
</dbReference>
<dbReference type="STRING" id="34720.A0A195FN21"/>
<dbReference type="GO" id="GO:0045740">
    <property type="term" value="P:positive regulation of DNA replication"/>
    <property type="evidence" value="ECO:0007669"/>
    <property type="project" value="TreeGrafter"/>
</dbReference>
<dbReference type="InterPro" id="IPR019787">
    <property type="entry name" value="Znf_PHD-finger"/>
</dbReference>
<keyword evidence="6" id="KW-0805">Transcription regulation</keyword>
<dbReference type="InterPro" id="IPR001487">
    <property type="entry name" value="Bromodomain"/>
</dbReference>
<dbReference type="PANTHER" id="PTHR46510:SF1">
    <property type="entry name" value="BROMODOMAIN ADJACENT TO ZINC FINGER DOMAIN PROTEIN 1A"/>
    <property type="match status" value="1"/>
</dbReference>
<evidence type="ECO:0000256" key="5">
    <source>
        <dbReference type="ARBA" id="ARBA00022833"/>
    </source>
</evidence>
<feature type="compositionally biased region" description="Acidic residues" evidence="16">
    <location>
        <begin position="1056"/>
        <end position="1069"/>
    </location>
</feature>
<dbReference type="PRINTS" id="PR00503">
    <property type="entry name" value="BROMODOMAIN"/>
</dbReference>
<keyword evidence="5" id="KW-0862">Zinc</keyword>
<dbReference type="InterPro" id="IPR018501">
    <property type="entry name" value="DDT_dom"/>
</dbReference>
<dbReference type="GO" id="GO:0003677">
    <property type="term" value="F:DNA binding"/>
    <property type="evidence" value="ECO:0007669"/>
    <property type="project" value="TreeGrafter"/>
</dbReference>
<dbReference type="Pfam" id="PF00439">
    <property type="entry name" value="Bromodomain"/>
    <property type="match status" value="1"/>
</dbReference>
<evidence type="ECO:0000259" key="20">
    <source>
        <dbReference type="PROSITE" id="PS51136"/>
    </source>
</evidence>
<dbReference type="InterPro" id="IPR001965">
    <property type="entry name" value="Znf_PHD"/>
</dbReference>
<evidence type="ECO:0000256" key="4">
    <source>
        <dbReference type="ARBA" id="ARBA00022771"/>
    </source>
</evidence>
<evidence type="ECO:0000259" key="19">
    <source>
        <dbReference type="PROSITE" id="PS50827"/>
    </source>
</evidence>
<evidence type="ECO:0000256" key="14">
    <source>
        <dbReference type="PROSITE-ProRule" id="PRU00475"/>
    </source>
</evidence>
<keyword evidence="2" id="KW-0597">Phosphoprotein</keyword>
<evidence type="ECO:0000256" key="15">
    <source>
        <dbReference type="SAM" id="Coils"/>
    </source>
</evidence>
<feature type="domain" description="DDT" evidence="19">
    <location>
        <begin position="374"/>
        <end position="439"/>
    </location>
</feature>
<dbReference type="InterPro" id="IPR011011">
    <property type="entry name" value="Znf_FYVE_PHD"/>
</dbReference>
<dbReference type="PANTHER" id="PTHR46510">
    <property type="entry name" value="BROMODOMAIN ADJACENT TO ZINC FINGER DOMAIN PROTEIN 1A"/>
    <property type="match status" value="1"/>
</dbReference>
<feature type="domain" description="Bromo" evidence="17">
    <location>
        <begin position="1214"/>
        <end position="1284"/>
    </location>
</feature>
<proteinExistence type="predicted"/>
<dbReference type="FunFam" id="3.30.40.10:FF:000300">
    <property type="entry name" value="Bromodomain adjacent to zinc finger domain protein 1A"/>
    <property type="match status" value="1"/>
</dbReference>
<dbReference type="SUPFAM" id="SSF47370">
    <property type="entry name" value="Bromodomain"/>
    <property type="match status" value="1"/>
</dbReference>
<dbReference type="Pfam" id="PF15613">
    <property type="entry name" value="WSD"/>
    <property type="match status" value="1"/>
</dbReference>
<feature type="region of interest" description="Disordered" evidence="16">
    <location>
        <begin position="1166"/>
        <end position="1198"/>
    </location>
</feature>
<dbReference type="PROSITE" id="PS50014">
    <property type="entry name" value="BROMODOMAIN_2"/>
    <property type="match status" value="1"/>
</dbReference>
<evidence type="ECO:0000256" key="11">
    <source>
        <dbReference type="ARBA" id="ARBA00068253"/>
    </source>
</evidence>
<evidence type="ECO:0000256" key="2">
    <source>
        <dbReference type="ARBA" id="ARBA00022553"/>
    </source>
</evidence>
<evidence type="ECO:0000256" key="9">
    <source>
        <dbReference type="ARBA" id="ARBA00023163"/>
    </source>
</evidence>
<dbReference type="Proteomes" id="UP000078541">
    <property type="component" value="Unassembled WGS sequence"/>
</dbReference>
<keyword evidence="8 12" id="KW-0103">Bromodomain</keyword>
<evidence type="ECO:0000256" key="13">
    <source>
        <dbReference type="PROSITE-ProRule" id="PRU00146"/>
    </source>
</evidence>
<dbReference type="GO" id="GO:0000228">
    <property type="term" value="C:nuclear chromosome"/>
    <property type="evidence" value="ECO:0007669"/>
    <property type="project" value="TreeGrafter"/>
</dbReference>
<dbReference type="GO" id="GO:0008270">
    <property type="term" value="F:zinc ion binding"/>
    <property type="evidence" value="ECO:0007669"/>
    <property type="project" value="UniProtKB-KW"/>
</dbReference>
<evidence type="ECO:0000256" key="16">
    <source>
        <dbReference type="SAM" id="MobiDB-lite"/>
    </source>
</evidence>
<dbReference type="Pfam" id="PF00628">
    <property type="entry name" value="PHD"/>
    <property type="match status" value="2"/>
</dbReference>
<dbReference type="Pfam" id="PF10537">
    <property type="entry name" value="WAC_Acf1_DNA_bd"/>
    <property type="match status" value="1"/>
</dbReference>
<dbReference type="GO" id="GO:0008623">
    <property type="term" value="C:CHRAC"/>
    <property type="evidence" value="ECO:0007669"/>
    <property type="project" value="TreeGrafter"/>
</dbReference>
<feature type="domain" description="WAC" evidence="20">
    <location>
        <begin position="22"/>
        <end position="128"/>
    </location>
</feature>
<organism evidence="21 22">
    <name type="scientific">Trachymyrmex septentrionalis</name>
    <dbReference type="NCBI Taxonomy" id="34720"/>
    <lineage>
        <taxon>Eukaryota</taxon>
        <taxon>Metazoa</taxon>
        <taxon>Ecdysozoa</taxon>
        <taxon>Arthropoda</taxon>
        <taxon>Hexapoda</taxon>
        <taxon>Insecta</taxon>
        <taxon>Pterygota</taxon>
        <taxon>Neoptera</taxon>
        <taxon>Endopterygota</taxon>
        <taxon>Hymenoptera</taxon>
        <taxon>Apocrita</taxon>
        <taxon>Aculeata</taxon>
        <taxon>Formicoidea</taxon>
        <taxon>Formicidae</taxon>
        <taxon>Myrmicinae</taxon>
        <taxon>Trachymyrmex</taxon>
    </lineage>
</organism>
<dbReference type="GO" id="GO:0006355">
    <property type="term" value="P:regulation of DNA-templated transcription"/>
    <property type="evidence" value="ECO:0007669"/>
    <property type="project" value="TreeGrafter"/>
</dbReference>
<dbReference type="InterPro" id="IPR013136">
    <property type="entry name" value="WSTF_Acf1_Cbp146"/>
</dbReference>
<gene>
    <name evidence="21" type="ORF">ALC56_03721</name>
</gene>
<evidence type="ECO:0000256" key="10">
    <source>
        <dbReference type="ARBA" id="ARBA00023242"/>
    </source>
</evidence>
<dbReference type="EMBL" id="KQ981424">
    <property type="protein sequence ID" value="KYN41791.1"/>
    <property type="molecule type" value="Genomic_DNA"/>
</dbReference>
<feature type="coiled-coil region" evidence="15">
    <location>
        <begin position="303"/>
        <end position="330"/>
    </location>
</feature>
<feature type="domain" description="PHD-type" evidence="18">
    <location>
        <begin position="965"/>
        <end position="1015"/>
    </location>
</feature>
<accession>A0A195FN21</accession>
<evidence type="ECO:0000256" key="12">
    <source>
        <dbReference type="PROSITE-ProRule" id="PRU00035"/>
    </source>
</evidence>
<dbReference type="SMART" id="SM00297">
    <property type="entry name" value="BROMO"/>
    <property type="match status" value="1"/>
</dbReference>
<name>A0A195FN21_9HYME</name>
<dbReference type="InterPro" id="IPR036427">
    <property type="entry name" value="Bromodomain-like_sf"/>
</dbReference>
<dbReference type="SMART" id="SM00249">
    <property type="entry name" value="PHD"/>
    <property type="match status" value="2"/>
</dbReference>
<dbReference type="InterPro" id="IPR047171">
    <property type="entry name" value="BAZ1A"/>
</dbReference>
<dbReference type="Gene3D" id="1.20.920.10">
    <property type="entry name" value="Bromodomain-like"/>
    <property type="match status" value="1"/>
</dbReference>
<feature type="region of interest" description="Disordered" evidence="16">
    <location>
        <begin position="1020"/>
        <end position="1069"/>
    </location>
</feature>
<dbReference type="InterPro" id="IPR013083">
    <property type="entry name" value="Znf_RING/FYVE/PHD"/>
</dbReference>
<dbReference type="PROSITE" id="PS01359">
    <property type="entry name" value="ZF_PHD_1"/>
    <property type="match status" value="1"/>
</dbReference>
<dbReference type="InterPro" id="IPR028941">
    <property type="entry name" value="WHIM2_dom"/>
</dbReference>
<evidence type="ECO:0000313" key="22">
    <source>
        <dbReference type="Proteomes" id="UP000078541"/>
    </source>
</evidence>